<reference evidence="1 2" key="1">
    <citation type="submission" date="2020-10" db="EMBL/GenBank/DDBJ databases">
        <title>Identification of Nocardia species via Next-generation sequencing and recognition of intraspecies genetic diversity.</title>
        <authorList>
            <person name="Li P."/>
            <person name="Li P."/>
            <person name="Lu B."/>
        </authorList>
    </citation>
    <scope>NUCLEOTIDE SEQUENCE [LARGE SCALE GENOMIC DNA]</scope>
    <source>
        <strain evidence="1 2">N-11</strain>
    </source>
</reference>
<evidence type="ECO:0000313" key="1">
    <source>
        <dbReference type="EMBL" id="MBF6227126.1"/>
    </source>
</evidence>
<dbReference type="InterPro" id="IPR027417">
    <property type="entry name" value="P-loop_NTPase"/>
</dbReference>
<sequence length="209" mass="22362">MTDDHPLGTAMSQPVAGVLRDAVTGLRDCGAVVVAGFPASGKSTAAAYLAEVLGAPVLDKDRFAPLLEESVMQKLTGDPYDRDSETYRTLVGPGVYDGIIRTGLTVAATHPVVLDAPFLSTIRQAAAREMSLSDHLRDYTGLAESVPLVTIWLDAAAPLIRARMIARGAERDAPKLADWETYRTEVLDSGVRDLAHTFCDHVITTSPTD</sequence>
<dbReference type="SUPFAM" id="SSF52540">
    <property type="entry name" value="P-loop containing nucleoside triphosphate hydrolases"/>
    <property type="match status" value="1"/>
</dbReference>
<dbReference type="GO" id="GO:0005524">
    <property type="term" value="F:ATP binding"/>
    <property type="evidence" value="ECO:0007669"/>
    <property type="project" value="UniProtKB-KW"/>
</dbReference>
<dbReference type="Proteomes" id="UP000807309">
    <property type="component" value="Unassembled WGS sequence"/>
</dbReference>
<gene>
    <name evidence="1" type="ORF">IU470_18695</name>
</gene>
<name>A0ABS0CBA1_9NOCA</name>
<dbReference type="EMBL" id="JADLRE010000014">
    <property type="protein sequence ID" value="MBF6227126.1"/>
    <property type="molecule type" value="Genomic_DNA"/>
</dbReference>
<keyword evidence="2" id="KW-1185">Reference proteome</keyword>
<comment type="caution">
    <text evidence="1">The sequence shown here is derived from an EMBL/GenBank/DDBJ whole genome shotgun (WGS) entry which is preliminary data.</text>
</comment>
<protein>
    <submittedName>
        <fullName evidence="1">ATP-binding protein</fullName>
    </submittedName>
</protein>
<proteinExistence type="predicted"/>
<keyword evidence="1" id="KW-0067">ATP-binding</keyword>
<dbReference type="RefSeq" id="WP_195034174.1">
    <property type="nucleotide sequence ID" value="NZ_JADLRE010000014.1"/>
</dbReference>
<dbReference type="Pfam" id="PF13671">
    <property type="entry name" value="AAA_33"/>
    <property type="match status" value="1"/>
</dbReference>
<evidence type="ECO:0000313" key="2">
    <source>
        <dbReference type="Proteomes" id="UP000807309"/>
    </source>
</evidence>
<keyword evidence="1" id="KW-0547">Nucleotide-binding</keyword>
<organism evidence="1 2">
    <name type="scientific">Nocardia abscessus</name>
    <dbReference type="NCBI Taxonomy" id="120957"/>
    <lineage>
        <taxon>Bacteria</taxon>
        <taxon>Bacillati</taxon>
        <taxon>Actinomycetota</taxon>
        <taxon>Actinomycetes</taxon>
        <taxon>Mycobacteriales</taxon>
        <taxon>Nocardiaceae</taxon>
        <taxon>Nocardia</taxon>
    </lineage>
</organism>
<dbReference type="Gene3D" id="3.40.50.300">
    <property type="entry name" value="P-loop containing nucleotide triphosphate hydrolases"/>
    <property type="match status" value="1"/>
</dbReference>
<accession>A0ABS0CBA1</accession>